<reference evidence="3" key="1">
    <citation type="journal article" date="2020" name="mSystems">
        <title>Genome- and Community-Level Interaction Insights into Carbon Utilization and Element Cycling Functions of Hydrothermarchaeota in Hydrothermal Sediment.</title>
        <authorList>
            <person name="Zhou Z."/>
            <person name="Liu Y."/>
            <person name="Xu W."/>
            <person name="Pan J."/>
            <person name="Luo Z.H."/>
            <person name="Li M."/>
        </authorList>
    </citation>
    <scope>NUCLEOTIDE SEQUENCE [LARGE SCALE GENOMIC DNA]</scope>
    <source>
        <strain evidence="3">SpSt-6</strain>
    </source>
</reference>
<protein>
    <submittedName>
        <fullName evidence="3">Uncharacterized protein</fullName>
    </submittedName>
</protein>
<accession>A0A7C4JU61</accession>
<keyword evidence="1" id="KW-0732">Signal</keyword>
<dbReference type="EMBL" id="DSZN01000143">
    <property type="protein sequence ID" value="HGQ86448.1"/>
    <property type="molecule type" value="Genomic_DNA"/>
</dbReference>
<sequence>MKKIKNLKSLGILILLGFLFGIIGFLNKGITQETKTEEPFYELSLHYYAHGMAYWYSKENGGLETLTGIPYDKLACNQCHAKTCDRCHKVEMDGKLAYSVKKAKSMENCLSCHGRHKTMLSMLKSEEVKDVHFSKGMECMNCHTQKDLHGDGKKYISMREKGAMDIKCENCHPGRPETISHKIHKDKLDCTACHVRQVVTCASCHMDTFIKTGKRVSVPLKNWVFLINYDGKVVSGNIQTFVVNKNKTFIIFAPYYSHDVVKKGRKCEECHATDIVKKVNTGEIEITWIENGNLTNLKGVIPIVEGVEYKNAYMEYVDGKWIPLKDPEKPLSQFVAFGKPLTKDQLKKLMLPFKSEK</sequence>
<dbReference type="PANTHER" id="PTHR35038">
    <property type="entry name" value="DISSIMILATORY SULFITE REDUCTASE SIRA"/>
    <property type="match status" value="1"/>
</dbReference>
<dbReference type="AlphaFoldDB" id="A0A7C4JU61"/>
<feature type="transmembrane region" description="Helical" evidence="2">
    <location>
        <begin position="7"/>
        <end position="26"/>
    </location>
</feature>
<dbReference type="SUPFAM" id="SSF48695">
    <property type="entry name" value="Multiheme cytochromes"/>
    <property type="match status" value="1"/>
</dbReference>
<keyword evidence="2" id="KW-1133">Transmembrane helix</keyword>
<comment type="caution">
    <text evidence="3">The sequence shown here is derived from an EMBL/GenBank/DDBJ whole genome shotgun (WGS) entry which is preliminary data.</text>
</comment>
<keyword evidence="2" id="KW-0472">Membrane</keyword>
<keyword evidence="2" id="KW-0812">Transmembrane</keyword>
<gene>
    <name evidence="3" type="ORF">ENT66_09360</name>
</gene>
<dbReference type="PANTHER" id="PTHR35038:SF8">
    <property type="entry name" value="C-TYPE POLYHEME CYTOCHROME OMCC"/>
    <property type="match status" value="1"/>
</dbReference>
<organism evidence="3">
    <name type="scientific">Thermodesulfobacterium geofontis</name>
    <dbReference type="NCBI Taxonomy" id="1295609"/>
    <lineage>
        <taxon>Bacteria</taxon>
        <taxon>Pseudomonadati</taxon>
        <taxon>Thermodesulfobacteriota</taxon>
        <taxon>Thermodesulfobacteria</taxon>
        <taxon>Thermodesulfobacteriales</taxon>
        <taxon>Thermodesulfobacteriaceae</taxon>
        <taxon>Thermodesulfobacterium</taxon>
    </lineage>
</organism>
<evidence type="ECO:0000313" key="3">
    <source>
        <dbReference type="EMBL" id="HGQ86448.1"/>
    </source>
</evidence>
<dbReference type="InterPro" id="IPR036280">
    <property type="entry name" value="Multihaem_cyt_sf"/>
</dbReference>
<proteinExistence type="predicted"/>
<dbReference type="InterPro" id="IPR051829">
    <property type="entry name" value="Multiheme_Cytochr_ET"/>
</dbReference>
<name>A0A7C4JU61_9BACT</name>
<evidence type="ECO:0000256" key="1">
    <source>
        <dbReference type="ARBA" id="ARBA00022729"/>
    </source>
</evidence>
<evidence type="ECO:0000256" key="2">
    <source>
        <dbReference type="SAM" id="Phobius"/>
    </source>
</evidence>